<dbReference type="InterPro" id="IPR042296">
    <property type="entry name" value="tRNA_met_Trm1_C"/>
</dbReference>
<organism evidence="11 12">
    <name type="scientific">Meira miltonrushii</name>
    <dbReference type="NCBI Taxonomy" id="1280837"/>
    <lineage>
        <taxon>Eukaryota</taxon>
        <taxon>Fungi</taxon>
        <taxon>Dikarya</taxon>
        <taxon>Basidiomycota</taxon>
        <taxon>Ustilaginomycotina</taxon>
        <taxon>Exobasidiomycetes</taxon>
        <taxon>Exobasidiales</taxon>
        <taxon>Brachybasidiaceae</taxon>
        <taxon>Meira</taxon>
    </lineage>
</organism>
<dbReference type="STRING" id="1280837.A0A316VBE9"/>
<dbReference type="EC" id="2.1.1.216" evidence="7 9"/>
<dbReference type="SUPFAM" id="SSF53335">
    <property type="entry name" value="S-adenosyl-L-methionine-dependent methyltransferases"/>
    <property type="match status" value="2"/>
</dbReference>
<dbReference type="GeneID" id="37020370"/>
<feature type="region of interest" description="Disordered" evidence="10">
    <location>
        <begin position="83"/>
        <end position="144"/>
    </location>
</feature>
<dbReference type="GO" id="GO:0002940">
    <property type="term" value="P:tRNA N2-guanine methylation"/>
    <property type="evidence" value="ECO:0007669"/>
    <property type="project" value="TreeGrafter"/>
</dbReference>
<feature type="compositionally biased region" description="Basic residues" evidence="10">
    <location>
        <begin position="83"/>
        <end position="93"/>
    </location>
</feature>
<evidence type="ECO:0000256" key="3">
    <source>
        <dbReference type="ARBA" id="ARBA00022679"/>
    </source>
</evidence>
<keyword evidence="12" id="KW-1185">Reference proteome</keyword>
<protein>
    <recommendedName>
        <fullName evidence="7 9">tRNA (guanine(26)-N(2))-dimethyltransferase</fullName>
        <ecNumber evidence="7 9">2.1.1.216</ecNumber>
    </recommendedName>
</protein>
<keyword evidence="2 9" id="KW-0489">Methyltransferase</keyword>
<dbReference type="AlphaFoldDB" id="A0A316VBE9"/>
<feature type="region of interest" description="Disordered" evidence="10">
    <location>
        <begin position="622"/>
        <end position="661"/>
    </location>
</feature>
<evidence type="ECO:0000256" key="8">
    <source>
        <dbReference type="ARBA" id="ARBA00051897"/>
    </source>
</evidence>
<comment type="similarity">
    <text evidence="9">Belongs to the class I-like SAM-binding methyltransferase superfamily. Trm1 family.</text>
</comment>
<keyword evidence="5 9" id="KW-0819">tRNA processing</keyword>
<feature type="region of interest" description="Disordered" evidence="10">
    <location>
        <begin position="245"/>
        <end position="268"/>
    </location>
</feature>
<gene>
    <name evidence="11" type="ORF">FA14DRAFT_160260</name>
</gene>
<evidence type="ECO:0000256" key="2">
    <source>
        <dbReference type="ARBA" id="ARBA00022603"/>
    </source>
</evidence>
<feature type="compositionally biased region" description="Polar residues" evidence="10">
    <location>
        <begin position="124"/>
        <end position="144"/>
    </location>
</feature>
<dbReference type="Gene3D" id="3.40.50.150">
    <property type="entry name" value="Vaccinia Virus protein VP39"/>
    <property type="match status" value="1"/>
</dbReference>
<keyword evidence="3 9" id="KW-0808">Transferase</keyword>
<dbReference type="FunCoup" id="A0A316VBE9">
    <property type="interactions" value="830"/>
</dbReference>
<dbReference type="RefSeq" id="XP_025355122.1">
    <property type="nucleotide sequence ID" value="XM_025498589.1"/>
</dbReference>
<accession>A0A316VBE9</accession>
<sequence>MAPTPIPLPRHICDALGLSQNEVAFREGSATIVLPTKEAAFLNPVQEFNRDLSVAALRAWGQIRNEEKRKRFEAGLAKRIEKKKAQALRKRQAKSNGDHNDTEAKRRKVEGEGESASAVPVQEGESSGTTENAEGSTTVNGTTPYSEVYRDFKFTVLEALSATGLRSIRYAREVPNIRQVMANDLSTTAVEAMKRNVALNFPAGKPIEKWQPPLLEMEDGKVKKPQKIDEDTIAEIENGISASAKAVESMTESASSSKAEANTTTPAASTSIHQDCNIRINEADAISLMYAHRDDKHKFDVVDLDPYGSAAIFLDGAVQCIADGGLLCVTCTDSAVLAGTSHPEKCFSAYGGVTTKTEYSHEFALRLVLHAIATSAARYGRHIEPLLSLSIDFYVRVFVRVQTRPVEVKRLASKMGAVFTCTGCQSHSALPFGRHHENNETRSGQILDKFQPGAGPTIGSACDQCGSRYHTAGPMWLGQLHDKNFCQEVLSIVRGEPEKFATRARINGMVGTASEELGTEALFFFTPSRLSSFFRCSSPPMLPIVSALLHAGFQVSRSHCQPGSLKTTATRAQIYALWREWIKRNPVKMEGISTTSPAYRLLTRQETEAEASTAIQWNLEEHPGAKDVIDGSESSKGTRYQANPLPNWGPGTAARTTKAAK</sequence>
<feature type="compositionally biased region" description="Polar residues" evidence="10">
    <location>
        <begin position="632"/>
        <end position="641"/>
    </location>
</feature>
<reference evidence="11 12" key="1">
    <citation type="journal article" date="2018" name="Mol. Biol. Evol.">
        <title>Broad Genomic Sampling Reveals a Smut Pathogenic Ancestry of the Fungal Clade Ustilaginomycotina.</title>
        <authorList>
            <person name="Kijpornyongpan T."/>
            <person name="Mondo S.J."/>
            <person name="Barry K."/>
            <person name="Sandor L."/>
            <person name="Lee J."/>
            <person name="Lipzen A."/>
            <person name="Pangilinan J."/>
            <person name="LaButti K."/>
            <person name="Hainaut M."/>
            <person name="Henrissat B."/>
            <person name="Grigoriev I.V."/>
            <person name="Spatafora J.W."/>
            <person name="Aime M.C."/>
        </authorList>
    </citation>
    <scope>NUCLEOTIDE SEQUENCE [LARGE SCALE GENOMIC DNA]</scope>
    <source>
        <strain evidence="11 12">MCA 3882</strain>
    </source>
</reference>
<dbReference type="PANTHER" id="PTHR10631:SF3">
    <property type="entry name" value="TRNA (GUANINE(26)-N(2))-DIMETHYLTRANSFERASE"/>
    <property type="match status" value="1"/>
</dbReference>
<dbReference type="Pfam" id="PF02005">
    <property type="entry name" value="TRM"/>
    <property type="match status" value="2"/>
</dbReference>
<dbReference type="InterPro" id="IPR029063">
    <property type="entry name" value="SAM-dependent_MTases_sf"/>
</dbReference>
<dbReference type="GO" id="GO:0005634">
    <property type="term" value="C:nucleus"/>
    <property type="evidence" value="ECO:0007669"/>
    <property type="project" value="TreeGrafter"/>
</dbReference>
<dbReference type="FunFam" id="3.30.56.70:FF:000001">
    <property type="entry name" value="tRNA (guanine(26)-N(2))-dimethyltransferase"/>
    <property type="match status" value="1"/>
</dbReference>
<evidence type="ECO:0000256" key="6">
    <source>
        <dbReference type="ARBA" id="ARBA00022884"/>
    </source>
</evidence>
<evidence type="ECO:0000256" key="9">
    <source>
        <dbReference type="PROSITE-ProRule" id="PRU00958"/>
    </source>
</evidence>
<dbReference type="Gene3D" id="3.30.56.70">
    <property type="entry name" value="N2,N2-dimethylguanosine tRNA methyltransferase, C-terminal domain"/>
    <property type="match status" value="1"/>
</dbReference>
<dbReference type="GO" id="GO:0000049">
    <property type="term" value="F:tRNA binding"/>
    <property type="evidence" value="ECO:0007669"/>
    <property type="project" value="UniProtKB-UniRule"/>
</dbReference>
<evidence type="ECO:0000313" key="11">
    <source>
        <dbReference type="EMBL" id="PWN34820.1"/>
    </source>
</evidence>
<proteinExistence type="inferred from homology"/>
<dbReference type="Proteomes" id="UP000245771">
    <property type="component" value="Unassembled WGS sequence"/>
</dbReference>
<keyword evidence="6 9" id="KW-0694">RNA-binding</keyword>
<name>A0A316VBE9_9BASI</name>
<comment type="catalytic activity">
    <reaction evidence="8 9">
        <text>guanosine(26) in tRNA + 2 S-adenosyl-L-methionine = N(2)-dimethylguanosine(26) in tRNA + 2 S-adenosyl-L-homocysteine + 2 H(+)</text>
        <dbReference type="Rhea" id="RHEA:43140"/>
        <dbReference type="Rhea" id="RHEA-COMP:10359"/>
        <dbReference type="Rhea" id="RHEA-COMP:10360"/>
        <dbReference type="ChEBI" id="CHEBI:15378"/>
        <dbReference type="ChEBI" id="CHEBI:57856"/>
        <dbReference type="ChEBI" id="CHEBI:59789"/>
        <dbReference type="ChEBI" id="CHEBI:74269"/>
        <dbReference type="ChEBI" id="CHEBI:74513"/>
        <dbReference type="EC" id="2.1.1.216"/>
    </reaction>
</comment>
<dbReference type="OrthoDB" id="6349953at2759"/>
<evidence type="ECO:0000256" key="7">
    <source>
        <dbReference type="ARBA" id="ARBA00039099"/>
    </source>
</evidence>
<evidence type="ECO:0000256" key="1">
    <source>
        <dbReference type="ARBA" id="ARBA00022555"/>
    </source>
</evidence>
<dbReference type="GO" id="GO:0160104">
    <property type="term" value="F:tRNA (guanine(26)-N2)-dimethyltransferase activity"/>
    <property type="evidence" value="ECO:0007669"/>
    <property type="project" value="UniProtKB-UniRule"/>
</dbReference>
<dbReference type="InterPro" id="IPR002905">
    <property type="entry name" value="Trm1"/>
</dbReference>
<dbReference type="PANTHER" id="PTHR10631">
    <property type="entry name" value="N 2 ,N 2 -DIMETHYLGUANOSINE TRNA METHYLTRANSFERASE"/>
    <property type="match status" value="1"/>
</dbReference>
<keyword evidence="4 9" id="KW-0949">S-adenosyl-L-methionine</keyword>
<evidence type="ECO:0000256" key="10">
    <source>
        <dbReference type="SAM" id="MobiDB-lite"/>
    </source>
</evidence>
<dbReference type="InParanoid" id="A0A316VBE9"/>
<evidence type="ECO:0000256" key="5">
    <source>
        <dbReference type="ARBA" id="ARBA00022694"/>
    </source>
</evidence>
<feature type="compositionally biased region" description="Polar residues" evidence="10">
    <location>
        <begin position="250"/>
        <end position="268"/>
    </location>
</feature>
<evidence type="ECO:0000256" key="4">
    <source>
        <dbReference type="ARBA" id="ARBA00022691"/>
    </source>
</evidence>
<evidence type="ECO:0000313" key="12">
    <source>
        <dbReference type="Proteomes" id="UP000245771"/>
    </source>
</evidence>
<dbReference type="EMBL" id="KZ819603">
    <property type="protein sequence ID" value="PWN34820.1"/>
    <property type="molecule type" value="Genomic_DNA"/>
</dbReference>
<dbReference type="PROSITE" id="PS51626">
    <property type="entry name" value="SAM_MT_TRM1"/>
    <property type="match status" value="1"/>
</dbReference>
<keyword evidence="1 9" id="KW-0820">tRNA-binding</keyword>